<dbReference type="InterPro" id="IPR002372">
    <property type="entry name" value="PQQ_rpt_dom"/>
</dbReference>
<dbReference type="PANTHER" id="PTHR34512">
    <property type="entry name" value="CELL SURFACE PROTEIN"/>
    <property type="match status" value="1"/>
</dbReference>
<organism evidence="3 4">
    <name type="scientific">Thalassoglobus neptunius</name>
    <dbReference type="NCBI Taxonomy" id="1938619"/>
    <lineage>
        <taxon>Bacteria</taxon>
        <taxon>Pseudomonadati</taxon>
        <taxon>Planctomycetota</taxon>
        <taxon>Planctomycetia</taxon>
        <taxon>Planctomycetales</taxon>
        <taxon>Planctomycetaceae</taxon>
        <taxon>Thalassoglobus</taxon>
    </lineage>
</organism>
<proteinExistence type="predicted"/>
<feature type="signal peptide" evidence="1">
    <location>
        <begin position="1"/>
        <end position="28"/>
    </location>
</feature>
<name>A0A5C5WN39_9PLAN</name>
<dbReference type="Gene3D" id="2.130.10.10">
    <property type="entry name" value="YVTN repeat-like/Quinoprotein amine dehydrogenase"/>
    <property type="match status" value="3"/>
</dbReference>
<dbReference type="RefSeq" id="WP_197441206.1">
    <property type="nucleotide sequence ID" value="NZ_SIHI01000008.1"/>
</dbReference>
<dbReference type="Pfam" id="PF13360">
    <property type="entry name" value="PQQ_2"/>
    <property type="match status" value="1"/>
</dbReference>
<evidence type="ECO:0000256" key="1">
    <source>
        <dbReference type="SAM" id="SignalP"/>
    </source>
</evidence>
<keyword evidence="1" id="KW-0732">Signal</keyword>
<feature type="chain" id="PRO_5022958028" evidence="1">
    <location>
        <begin position="29"/>
        <end position="1473"/>
    </location>
</feature>
<evidence type="ECO:0000259" key="2">
    <source>
        <dbReference type="Pfam" id="PF13360"/>
    </source>
</evidence>
<comment type="caution">
    <text evidence="3">The sequence shown here is derived from an EMBL/GenBank/DDBJ whole genome shotgun (WGS) entry which is preliminary data.</text>
</comment>
<sequence precursor="true">MSHHRRTQFIIVWCATCFLVVAAQNAQAQFFNPFGNQNQLQPSGDIDDLVLRLPTDHLAQSAYLQGNDLIEEGKVADGLKVLQSILDESVDFFTTDENVVGEPISSLVRSTIQTHRDEYERLYGGEAQRLLKLAVAEQDQLAIGEVARRFAATKAGGEALRILKRTRLDVGDLSGAKRTLSDDRLNVHIETLKEKIQLGSESESPLQTWTNPHGSPSHAGRFEFSPVRSSQLWGRQLIDEYDFFLGDRNREAALVQESLSIANATGSQVHSSDKLVSFPAGRALSVGNLVLVPGYAAPKAYDIETGELVGVGIKSDETFDYLFKATSSPAGQRDPFREEMLSLFFSLRGWRDLTSSSLSTDGEFVYAITDCQLVGSTQPDLLMRSNHRHELLPQSFNQLHCYEIASGLRNRWSIGSMDDQSMIPFDQVTELPRQVFFYGAPLPINDQLFVIGEERGEVQLFEIDKHNGDILWSIGLLNPNQDLVFADSRRLAGLMPAYLDGLLICPTGEGVLTAIDPLNRSVVWTHQYQKTARASSPDLFLRRRRPRSQNISDSIERLLDDRRWFESKIVAADGLVFFTPPDSDELVAVKLEDGSSGWENTVPRGQMISILGVRQDQLIVLSRREILALSTVDGSREWSVSIPIPSGRGVRMGDTYAQPLSTGEVAFVDLATGTMLARSMVSPDAPIGNLTVAGDRLVMQTATEISAFSSESEIRESLASFDGNSPERVAALAEITLQQGDWEQGYQAFTSISLDELPEASRSVLAWAMIERLARYDEEFNVDEISNIEPLFTNAEQMFEFRKHLANRFTRSGQYGEAIDQYLEILNKNETQGTTQDSDGIVEIDSQRWVLSEVFDIYQSASEDDAKLLRQRINDWLLEQSDDSAAILVMRSFPKEILDFENVLERLQSIELTSKRANELSLMWTRLLKDLPSEEHPQALVELAKISLFMNEGRNANAYLTKAELTLRGQEPAAEGALEEIKNLRTAREWAELFQTVPVWPETASSTDDVNAVELHHRYQIPQLGPSSIPLEGWSFFLDQMGSYIDVYDNDGVRKARLQTGIRSTRFPLGSRLGRHVSTFGSFAVIVLAERFLLVDFQSNTELPRVLLNESLVEIEDDFVEQRVFSDPLNEPVPGFRTFLSYRQEQGEFTGDVGTLTTSFLCFGRGIDLKVIDPLTGRLLWERNDLEPGSEIFNDDEYILTKAPKSEIVRIFRALDGEEIGTQEIPEETIRGPLDRHFGEWRRYWPVLHTNGETLEFQMYDPVSDEAIWTATVPSGSIWTTVDGSSIGLLDPEGKFVVLDGQTGVQRIQTQTEITNSPRSIEVLTRGSTWIVVPGDGAPEFHHFSYSSVTTQTLETTVNGKVTCIDQQDGSLMWAREITDQKFNTLTPSAWPILFFASPEGRRMELIVLNRFTGREIFNDTFISDAYLIRWKASTQPLLIQIGVGRNTVGIACEEIVAPAVPQQSEDPPAQNE</sequence>
<dbReference type="PANTHER" id="PTHR34512:SF30">
    <property type="entry name" value="OUTER MEMBRANE PROTEIN ASSEMBLY FACTOR BAMB"/>
    <property type="match status" value="1"/>
</dbReference>
<accession>A0A5C5WN39</accession>
<evidence type="ECO:0000313" key="3">
    <source>
        <dbReference type="EMBL" id="TWT52030.1"/>
    </source>
</evidence>
<dbReference type="InterPro" id="IPR011047">
    <property type="entry name" value="Quinoprotein_ADH-like_sf"/>
</dbReference>
<evidence type="ECO:0000313" key="4">
    <source>
        <dbReference type="Proteomes" id="UP000317243"/>
    </source>
</evidence>
<dbReference type="InterPro" id="IPR015943">
    <property type="entry name" value="WD40/YVTN_repeat-like_dom_sf"/>
</dbReference>
<reference evidence="3 4" key="1">
    <citation type="submission" date="2019-02" db="EMBL/GenBank/DDBJ databases">
        <title>Deep-cultivation of Planctomycetes and their phenomic and genomic characterization uncovers novel biology.</title>
        <authorList>
            <person name="Wiegand S."/>
            <person name="Jogler M."/>
            <person name="Boedeker C."/>
            <person name="Pinto D."/>
            <person name="Vollmers J."/>
            <person name="Rivas-Marin E."/>
            <person name="Kohn T."/>
            <person name="Peeters S.H."/>
            <person name="Heuer A."/>
            <person name="Rast P."/>
            <person name="Oberbeckmann S."/>
            <person name="Bunk B."/>
            <person name="Jeske O."/>
            <person name="Meyerdierks A."/>
            <person name="Storesund J.E."/>
            <person name="Kallscheuer N."/>
            <person name="Luecker S."/>
            <person name="Lage O.M."/>
            <person name="Pohl T."/>
            <person name="Merkel B.J."/>
            <person name="Hornburger P."/>
            <person name="Mueller R.-W."/>
            <person name="Bruemmer F."/>
            <person name="Labrenz M."/>
            <person name="Spormann A.M."/>
            <person name="Op Den Camp H."/>
            <person name="Overmann J."/>
            <person name="Amann R."/>
            <person name="Jetten M.S.M."/>
            <person name="Mascher T."/>
            <person name="Medema M.H."/>
            <person name="Devos D.P."/>
            <person name="Kaster A.-K."/>
            <person name="Ovreas L."/>
            <person name="Rohde M."/>
            <person name="Galperin M.Y."/>
            <person name="Jogler C."/>
        </authorList>
    </citation>
    <scope>NUCLEOTIDE SEQUENCE [LARGE SCALE GENOMIC DNA]</scope>
    <source>
        <strain evidence="3 4">KOR42</strain>
    </source>
</reference>
<dbReference type="Proteomes" id="UP000317243">
    <property type="component" value="Unassembled WGS sequence"/>
</dbReference>
<protein>
    <submittedName>
        <fullName evidence="3">Outer membrane biogenesis protein BamB</fullName>
    </submittedName>
</protein>
<gene>
    <name evidence="3" type="ORF">KOR42_31270</name>
</gene>
<dbReference type="SUPFAM" id="SSF50998">
    <property type="entry name" value="Quinoprotein alcohol dehydrogenase-like"/>
    <property type="match status" value="2"/>
</dbReference>
<dbReference type="EMBL" id="SIHI01000008">
    <property type="protein sequence ID" value="TWT52030.1"/>
    <property type="molecule type" value="Genomic_DNA"/>
</dbReference>
<keyword evidence="4" id="KW-1185">Reference proteome</keyword>
<feature type="domain" description="Pyrrolo-quinoline quinone repeat" evidence="2">
    <location>
        <begin position="509"/>
        <end position="689"/>
    </location>
</feature>